<feature type="compositionally biased region" description="Basic and acidic residues" evidence="1">
    <location>
        <begin position="28"/>
        <end position="67"/>
    </location>
</feature>
<dbReference type="AlphaFoldDB" id="A0A5B9W4H9"/>
<dbReference type="EMBL" id="CP042997">
    <property type="protein sequence ID" value="QEH34900.1"/>
    <property type="molecule type" value="Genomic_DNA"/>
</dbReference>
<proteinExistence type="predicted"/>
<dbReference type="RefSeq" id="WP_148594762.1">
    <property type="nucleotide sequence ID" value="NZ_CP042997.1"/>
</dbReference>
<organism evidence="2 3">
    <name type="scientific">Aquisphaera giovannonii</name>
    <dbReference type="NCBI Taxonomy" id="406548"/>
    <lineage>
        <taxon>Bacteria</taxon>
        <taxon>Pseudomonadati</taxon>
        <taxon>Planctomycetota</taxon>
        <taxon>Planctomycetia</taxon>
        <taxon>Isosphaerales</taxon>
        <taxon>Isosphaeraceae</taxon>
        <taxon>Aquisphaera</taxon>
    </lineage>
</organism>
<dbReference type="OrthoDB" id="8779738at2"/>
<name>A0A5B9W4H9_9BACT</name>
<gene>
    <name evidence="2" type="ORF">OJF2_34450</name>
</gene>
<feature type="region of interest" description="Disordered" evidence="1">
    <location>
        <begin position="1"/>
        <end position="67"/>
    </location>
</feature>
<evidence type="ECO:0000256" key="1">
    <source>
        <dbReference type="SAM" id="MobiDB-lite"/>
    </source>
</evidence>
<sequence length="67" mass="7953">MSTRRRKLAGELGPFVQQYRRKSYATHDPNDRRYDRELEAKIKRMPPEELDRLLHGDIDDETEAGHS</sequence>
<evidence type="ECO:0000313" key="2">
    <source>
        <dbReference type="EMBL" id="QEH34900.1"/>
    </source>
</evidence>
<accession>A0A5B9W4H9</accession>
<keyword evidence="3" id="KW-1185">Reference proteome</keyword>
<protein>
    <submittedName>
        <fullName evidence="2">Uncharacterized protein</fullName>
    </submittedName>
</protein>
<evidence type="ECO:0000313" key="3">
    <source>
        <dbReference type="Proteomes" id="UP000324233"/>
    </source>
</evidence>
<reference evidence="2 3" key="1">
    <citation type="submission" date="2019-08" db="EMBL/GenBank/DDBJ databases">
        <title>Deep-cultivation of Planctomycetes and their phenomic and genomic characterization uncovers novel biology.</title>
        <authorList>
            <person name="Wiegand S."/>
            <person name="Jogler M."/>
            <person name="Boedeker C."/>
            <person name="Pinto D."/>
            <person name="Vollmers J."/>
            <person name="Rivas-Marin E."/>
            <person name="Kohn T."/>
            <person name="Peeters S.H."/>
            <person name="Heuer A."/>
            <person name="Rast P."/>
            <person name="Oberbeckmann S."/>
            <person name="Bunk B."/>
            <person name="Jeske O."/>
            <person name="Meyerdierks A."/>
            <person name="Storesund J.E."/>
            <person name="Kallscheuer N."/>
            <person name="Luecker S."/>
            <person name="Lage O.M."/>
            <person name="Pohl T."/>
            <person name="Merkel B.J."/>
            <person name="Hornburger P."/>
            <person name="Mueller R.-W."/>
            <person name="Bruemmer F."/>
            <person name="Labrenz M."/>
            <person name="Spormann A.M."/>
            <person name="Op den Camp H."/>
            <person name="Overmann J."/>
            <person name="Amann R."/>
            <person name="Jetten M.S.M."/>
            <person name="Mascher T."/>
            <person name="Medema M.H."/>
            <person name="Devos D.P."/>
            <person name="Kaster A.-K."/>
            <person name="Ovreas L."/>
            <person name="Rohde M."/>
            <person name="Galperin M.Y."/>
            <person name="Jogler C."/>
        </authorList>
    </citation>
    <scope>NUCLEOTIDE SEQUENCE [LARGE SCALE GENOMIC DNA]</scope>
    <source>
        <strain evidence="2 3">OJF2</strain>
    </source>
</reference>
<dbReference type="Proteomes" id="UP000324233">
    <property type="component" value="Chromosome"/>
</dbReference>
<dbReference type="KEGG" id="agv:OJF2_34450"/>